<feature type="region of interest" description="Disordered" evidence="1">
    <location>
        <begin position="48"/>
        <end position="146"/>
    </location>
</feature>
<dbReference type="Proteomes" id="UP000717696">
    <property type="component" value="Unassembled WGS sequence"/>
</dbReference>
<protein>
    <recommendedName>
        <fullName evidence="2">Myb-like DNA-binding domain-containing protein</fullName>
    </recommendedName>
</protein>
<evidence type="ECO:0000256" key="1">
    <source>
        <dbReference type="SAM" id="MobiDB-lite"/>
    </source>
</evidence>
<comment type="caution">
    <text evidence="3">The sequence shown here is derived from an EMBL/GenBank/DDBJ whole genome shotgun (WGS) entry which is preliminary data.</text>
</comment>
<name>A0A9P9F570_9HYPO</name>
<organism evidence="3 4">
    <name type="scientific">Dactylonectria estremocensis</name>
    <dbReference type="NCBI Taxonomy" id="1079267"/>
    <lineage>
        <taxon>Eukaryota</taxon>
        <taxon>Fungi</taxon>
        <taxon>Dikarya</taxon>
        <taxon>Ascomycota</taxon>
        <taxon>Pezizomycotina</taxon>
        <taxon>Sordariomycetes</taxon>
        <taxon>Hypocreomycetidae</taxon>
        <taxon>Hypocreales</taxon>
        <taxon>Nectriaceae</taxon>
        <taxon>Dactylonectria</taxon>
    </lineage>
</organism>
<feature type="compositionally biased region" description="Low complexity" evidence="1">
    <location>
        <begin position="126"/>
        <end position="139"/>
    </location>
</feature>
<evidence type="ECO:0000313" key="4">
    <source>
        <dbReference type="Proteomes" id="UP000717696"/>
    </source>
</evidence>
<dbReference type="InterPro" id="IPR054505">
    <property type="entry name" value="Myb_DNA-bind_8"/>
</dbReference>
<proteinExistence type="predicted"/>
<feature type="domain" description="Myb-like DNA-binding" evidence="2">
    <location>
        <begin position="7"/>
        <end position="54"/>
    </location>
</feature>
<sequence>MSKQEPADQVKFLVACIGHTTNGRPDFQAVADDLSIVSKAAAQKRYERMLKSHGIKPGKANAAAKEESTNGNTNGEKASPSKRKAKAPNASASPAKRTRACRIPKKESDDDEKPLAKGDTKQEGQDSPTSPASSLSDAPASDKEEA</sequence>
<dbReference type="Pfam" id="PF22980">
    <property type="entry name" value="Myb_DNA-bind_8"/>
    <property type="match status" value="1"/>
</dbReference>
<evidence type="ECO:0000313" key="3">
    <source>
        <dbReference type="EMBL" id="KAH7154990.1"/>
    </source>
</evidence>
<evidence type="ECO:0000259" key="2">
    <source>
        <dbReference type="Pfam" id="PF22980"/>
    </source>
</evidence>
<dbReference type="OrthoDB" id="5353914at2759"/>
<accession>A0A9P9F570</accession>
<feature type="compositionally biased region" description="Basic and acidic residues" evidence="1">
    <location>
        <begin position="104"/>
        <end position="124"/>
    </location>
</feature>
<dbReference type="EMBL" id="JAGMUU010000004">
    <property type="protein sequence ID" value="KAH7154990.1"/>
    <property type="molecule type" value="Genomic_DNA"/>
</dbReference>
<gene>
    <name evidence="3" type="ORF">B0J13DRAFT_672100</name>
</gene>
<dbReference type="AlphaFoldDB" id="A0A9P9F570"/>
<reference evidence="3" key="1">
    <citation type="journal article" date="2021" name="Nat. Commun.">
        <title>Genetic determinants of endophytism in the Arabidopsis root mycobiome.</title>
        <authorList>
            <person name="Mesny F."/>
            <person name="Miyauchi S."/>
            <person name="Thiergart T."/>
            <person name="Pickel B."/>
            <person name="Atanasova L."/>
            <person name="Karlsson M."/>
            <person name="Huettel B."/>
            <person name="Barry K.W."/>
            <person name="Haridas S."/>
            <person name="Chen C."/>
            <person name="Bauer D."/>
            <person name="Andreopoulos W."/>
            <person name="Pangilinan J."/>
            <person name="LaButti K."/>
            <person name="Riley R."/>
            <person name="Lipzen A."/>
            <person name="Clum A."/>
            <person name="Drula E."/>
            <person name="Henrissat B."/>
            <person name="Kohler A."/>
            <person name="Grigoriev I.V."/>
            <person name="Martin F.M."/>
            <person name="Hacquard S."/>
        </authorList>
    </citation>
    <scope>NUCLEOTIDE SEQUENCE</scope>
    <source>
        <strain evidence="3">MPI-CAGE-AT-0021</strain>
    </source>
</reference>
<keyword evidence="4" id="KW-1185">Reference proteome</keyword>